<evidence type="ECO:0000313" key="4">
    <source>
        <dbReference type="Proteomes" id="UP000478995"/>
    </source>
</evidence>
<dbReference type="RefSeq" id="WP_003358930.1">
    <property type="nucleotide sequence ID" value="NZ_CP013246.1"/>
</dbReference>
<dbReference type="InterPro" id="IPR018649">
    <property type="entry name" value="SHOCT"/>
</dbReference>
<protein>
    <recommendedName>
        <fullName evidence="5">YokE-like PH domain-containing protein</fullName>
    </recommendedName>
</protein>
<dbReference type="InterPro" id="IPR039519">
    <property type="entry name" value="YokE-like_PH"/>
</dbReference>
<feature type="domain" description="YokE-like PH" evidence="2">
    <location>
        <begin position="33"/>
        <end position="124"/>
    </location>
</feature>
<name>A0A6B3X2B9_CLOBO</name>
<evidence type="ECO:0000259" key="1">
    <source>
        <dbReference type="Pfam" id="PF09851"/>
    </source>
</evidence>
<reference evidence="3 4" key="1">
    <citation type="submission" date="2019-04" db="EMBL/GenBank/DDBJ databases">
        <title>Genome sequencing of Clostridium botulinum Groups I-IV and Clostridium butyricum.</title>
        <authorList>
            <person name="Brunt J."/>
            <person name="Van Vliet A.H.M."/>
            <person name="Stringer S.C."/>
            <person name="Carter A.T."/>
            <person name="Peck M.W."/>
        </authorList>
    </citation>
    <scope>NUCLEOTIDE SEQUENCE [LARGE SCALE GENOMIC DNA]</scope>
    <source>
        <strain evidence="3 4">IFR 18/037</strain>
    </source>
</reference>
<accession>A0A6B3X2B9</accession>
<evidence type="ECO:0000313" key="3">
    <source>
        <dbReference type="EMBL" id="NFG16209.1"/>
    </source>
</evidence>
<gene>
    <name evidence="3" type="ORF">FC794_05240</name>
</gene>
<dbReference type="AlphaFoldDB" id="A0A6B3X2B9"/>
<dbReference type="Pfam" id="PF14470">
    <property type="entry name" value="bPH_3"/>
    <property type="match status" value="1"/>
</dbReference>
<evidence type="ECO:0008006" key="5">
    <source>
        <dbReference type="Google" id="ProtNLM"/>
    </source>
</evidence>
<evidence type="ECO:0000259" key="2">
    <source>
        <dbReference type="Pfam" id="PF14470"/>
    </source>
</evidence>
<organism evidence="3 4">
    <name type="scientific">Clostridium botulinum</name>
    <dbReference type="NCBI Taxonomy" id="1491"/>
    <lineage>
        <taxon>Bacteria</taxon>
        <taxon>Bacillati</taxon>
        <taxon>Bacillota</taxon>
        <taxon>Clostridia</taxon>
        <taxon>Eubacteriales</taxon>
        <taxon>Clostridiaceae</taxon>
        <taxon>Clostridium</taxon>
    </lineage>
</organism>
<comment type="caution">
    <text evidence="3">The sequence shown here is derived from an EMBL/GenBank/DDBJ whole genome shotgun (WGS) entry which is preliminary data.</text>
</comment>
<proteinExistence type="predicted"/>
<dbReference type="Proteomes" id="UP000478995">
    <property type="component" value="Unassembled WGS sequence"/>
</dbReference>
<dbReference type="EMBL" id="SWOY01000001">
    <property type="protein sequence ID" value="NFG16209.1"/>
    <property type="molecule type" value="Genomic_DNA"/>
</dbReference>
<feature type="domain" description="SHOCT" evidence="1">
    <location>
        <begin position="147"/>
        <end position="174"/>
    </location>
</feature>
<dbReference type="Pfam" id="PF09851">
    <property type="entry name" value="SHOCT"/>
    <property type="match status" value="1"/>
</dbReference>
<sequence>MPTLNQIQQQMKEVNVTDTFGTKKEIKFLPEVLREDEEIKYMTSGFLDGNTWLVTCTNKRVIFLDKGMIFGLKQKEIPLEKINSIAQQRGLLMGKLEIWDGASRMMIEQVSKDTLKPFIDAVNKAKDELENQHTGNFNATKSENIPEQIKKLAELKESGILTEKEFNEKKTELLAKM</sequence>